<dbReference type="GO" id="GO:0007234">
    <property type="term" value="P:osmosensory signaling via phosphorelay pathway"/>
    <property type="evidence" value="ECO:0007669"/>
    <property type="project" value="TreeGrafter"/>
</dbReference>
<dbReference type="SMART" id="SM00388">
    <property type="entry name" value="HisKA"/>
    <property type="match status" value="1"/>
</dbReference>
<feature type="transmembrane region" description="Helical" evidence="7">
    <location>
        <begin position="168"/>
        <end position="191"/>
    </location>
</feature>
<dbReference type="InterPro" id="IPR050351">
    <property type="entry name" value="BphY/WalK/GraS-like"/>
</dbReference>
<organism evidence="9 10">
    <name type="scientific">Marivirga sericea</name>
    <dbReference type="NCBI Taxonomy" id="1028"/>
    <lineage>
        <taxon>Bacteria</taxon>
        <taxon>Pseudomonadati</taxon>
        <taxon>Bacteroidota</taxon>
        <taxon>Cytophagia</taxon>
        <taxon>Cytophagales</taxon>
        <taxon>Marivirgaceae</taxon>
        <taxon>Marivirga</taxon>
    </lineage>
</organism>
<feature type="transmembrane region" description="Helical" evidence="7">
    <location>
        <begin position="113"/>
        <end position="130"/>
    </location>
</feature>
<protein>
    <recommendedName>
        <fullName evidence="2">histidine kinase</fullName>
        <ecNumber evidence="2">2.7.13.3</ecNumber>
    </recommendedName>
</protein>
<sequence length="454" mass="52114">MKYWGEYKTRLAETILGQQEAIQNLSYYRNQLFYFIVLYTLAFSPLAIVPGIIASYLTGFVNLLILNILTFVVLLLLAFFSPIKLRTRKLIFISTLFIIAWTLLYNLQLEGPGLIYLFSVTIVSCLILSGKIAYRLIFVNSVLLTILGLNIEFQWLKLTITEGQSTTTWFGIVVNLIFLSIIIVACFEVIFRKLEKIIVQQRRLNAIVNQDNQKILDAQNVLMEKNEELNQFAHTIAHDLKEPLRSMQAFAHLTISKYRTALPEKGQEFLTYIQTSSERMAALLDSLLDYAQIGKGKEKSVFSVRKLVEELEKDLSQLIRENDATIKYNGLPQIMGYEIEFKLLLQNLLANAIKFKKNNEDIEVKIKANEKDDSWEFLVTDNGIGIEERHQEKIFTIFHRLHRDKFPGTGLGLANCKKIVEIHGGKIWVESLANQGSTFYFTISKDLENMSKNG</sequence>
<accession>A0A1X7ILY6</accession>
<dbReference type="Gene3D" id="3.30.565.10">
    <property type="entry name" value="Histidine kinase-like ATPase, C-terminal domain"/>
    <property type="match status" value="1"/>
</dbReference>
<comment type="catalytic activity">
    <reaction evidence="1">
        <text>ATP + protein L-histidine = ADP + protein N-phospho-L-histidine.</text>
        <dbReference type="EC" id="2.7.13.3"/>
    </reaction>
</comment>
<evidence type="ECO:0000256" key="4">
    <source>
        <dbReference type="ARBA" id="ARBA00022679"/>
    </source>
</evidence>
<dbReference type="InterPro" id="IPR003594">
    <property type="entry name" value="HATPase_dom"/>
</dbReference>
<evidence type="ECO:0000256" key="2">
    <source>
        <dbReference type="ARBA" id="ARBA00012438"/>
    </source>
</evidence>
<dbReference type="SUPFAM" id="SSF47384">
    <property type="entry name" value="Homodimeric domain of signal transducing histidine kinase"/>
    <property type="match status" value="1"/>
</dbReference>
<evidence type="ECO:0000256" key="5">
    <source>
        <dbReference type="ARBA" id="ARBA00022777"/>
    </source>
</evidence>
<evidence type="ECO:0000256" key="7">
    <source>
        <dbReference type="SAM" id="Phobius"/>
    </source>
</evidence>
<keyword evidence="7" id="KW-0812">Transmembrane</keyword>
<dbReference type="Proteomes" id="UP000193804">
    <property type="component" value="Unassembled WGS sequence"/>
</dbReference>
<reference evidence="10" key="1">
    <citation type="submission" date="2017-04" db="EMBL/GenBank/DDBJ databases">
        <authorList>
            <person name="Varghese N."/>
            <person name="Submissions S."/>
        </authorList>
    </citation>
    <scope>NUCLEOTIDE SEQUENCE [LARGE SCALE GENOMIC DNA]</scope>
    <source>
        <strain evidence="10">DSM 4125</strain>
    </source>
</reference>
<dbReference type="SMART" id="SM00387">
    <property type="entry name" value="HATPase_c"/>
    <property type="match status" value="1"/>
</dbReference>
<dbReference type="EMBL" id="FXAW01000001">
    <property type="protein sequence ID" value="SMG15890.1"/>
    <property type="molecule type" value="Genomic_DNA"/>
</dbReference>
<dbReference type="PRINTS" id="PR00344">
    <property type="entry name" value="BCTRLSENSOR"/>
</dbReference>
<keyword evidence="3" id="KW-0597">Phosphoprotein</keyword>
<dbReference type="InterPro" id="IPR036890">
    <property type="entry name" value="HATPase_C_sf"/>
</dbReference>
<dbReference type="CDD" id="cd00082">
    <property type="entry name" value="HisKA"/>
    <property type="match status" value="1"/>
</dbReference>
<dbReference type="GO" id="GO:0000155">
    <property type="term" value="F:phosphorelay sensor kinase activity"/>
    <property type="evidence" value="ECO:0007669"/>
    <property type="project" value="InterPro"/>
</dbReference>
<feature type="transmembrane region" description="Helical" evidence="7">
    <location>
        <begin position="32"/>
        <end position="57"/>
    </location>
</feature>
<dbReference type="EC" id="2.7.13.3" evidence="2"/>
<dbReference type="PANTHER" id="PTHR42878">
    <property type="entry name" value="TWO-COMPONENT HISTIDINE KINASE"/>
    <property type="match status" value="1"/>
</dbReference>
<keyword evidence="10" id="KW-1185">Reference proteome</keyword>
<dbReference type="Pfam" id="PF02518">
    <property type="entry name" value="HATPase_c"/>
    <property type="match status" value="1"/>
</dbReference>
<feature type="transmembrane region" description="Helical" evidence="7">
    <location>
        <begin position="137"/>
        <end position="156"/>
    </location>
</feature>
<dbReference type="OrthoDB" id="9808408at2"/>
<dbReference type="InterPro" id="IPR036097">
    <property type="entry name" value="HisK_dim/P_sf"/>
</dbReference>
<name>A0A1X7ILY6_9BACT</name>
<dbReference type="Pfam" id="PF20969">
    <property type="entry name" value="MASE11"/>
    <property type="match status" value="1"/>
</dbReference>
<evidence type="ECO:0000256" key="6">
    <source>
        <dbReference type="SAM" id="Coils"/>
    </source>
</evidence>
<dbReference type="Gene3D" id="1.10.287.130">
    <property type="match status" value="1"/>
</dbReference>
<dbReference type="InterPro" id="IPR048437">
    <property type="entry name" value="MASE11"/>
</dbReference>
<dbReference type="RefSeq" id="WP_085515791.1">
    <property type="nucleotide sequence ID" value="NZ_FXAW01000001.1"/>
</dbReference>
<dbReference type="InterPro" id="IPR003661">
    <property type="entry name" value="HisK_dim/P_dom"/>
</dbReference>
<evidence type="ECO:0000256" key="3">
    <source>
        <dbReference type="ARBA" id="ARBA00022553"/>
    </source>
</evidence>
<dbReference type="InterPro" id="IPR005467">
    <property type="entry name" value="His_kinase_dom"/>
</dbReference>
<dbReference type="AlphaFoldDB" id="A0A1X7ILY6"/>
<feature type="domain" description="Histidine kinase" evidence="8">
    <location>
        <begin position="235"/>
        <end position="447"/>
    </location>
</feature>
<evidence type="ECO:0000313" key="9">
    <source>
        <dbReference type="EMBL" id="SMG15890.1"/>
    </source>
</evidence>
<keyword evidence="7" id="KW-0472">Membrane</keyword>
<dbReference type="STRING" id="1028.SAMN05661096_00815"/>
<keyword evidence="5 9" id="KW-0418">Kinase</keyword>
<keyword evidence="7" id="KW-1133">Transmembrane helix</keyword>
<dbReference type="FunFam" id="3.30.565.10:FF:000006">
    <property type="entry name" value="Sensor histidine kinase WalK"/>
    <property type="match status" value="1"/>
</dbReference>
<dbReference type="PANTHER" id="PTHR42878:SF15">
    <property type="entry name" value="BACTERIOPHYTOCHROME"/>
    <property type="match status" value="1"/>
</dbReference>
<feature type="transmembrane region" description="Helical" evidence="7">
    <location>
        <begin position="63"/>
        <end position="83"/>
    </location>
</feature>
<dbReference type="GO" id="GO:0030295">
    <property type="term" value="F:protein kinase activator activity"/>
    <property type="evidence" value="ECO:0007669"/>
    <property type="project" value="TreeGrafter"/>
</dbReference>
<dbReference type="SUPFAM" id="SSF55874">
    <property type="entry name" value="ATPase domain of HSP90 chaperone/DNA topoisomerase II/histidine kinase"/>
    <property type="match status" value="1"/>
</dbReference>
<evidence type="ECO:0000256" key="1">
    <source>
        <dbReference type="ARBA" id="ARBA00000085"/>
    </source>
</evidence>
<dbReference type="GO" id="GO:0000156">
    <property type="term" value="F:phosphorelay response regulator activity"/>
    <property type="evidence" value="ECO:0007669"/>
    <property type="project" value="TreeGrafter"/>
</dbReference>
<evidence type="ECO:0000259" key="8">
    <source>
        <dbReference type="PROSITE" id="PS50109"/>
    </source>
</evidence>
<keyword evidence="6" id="KW-0175">Coiled coil</keyword>
<dbReference type="PROSITE" id="PS50109">
    <property type="entry name" value="HIS_KIN"/>
    <property type="match status" value="1"/>
</dbReference>
<keyword evidence="4" id="KW-0808">Transferase</keyword>
<evidence type="ECO:0000313" key="10">
    <source>
        <dbReference type="Proteomes" id="UP000193804"/>
    </source>
</evidence>
<feature type="coiled-coil region" evidence="6">
    <location>
        <begin position="301"/>
        <end position="365"/>
    </location>
</feature>
<dbReference type="Pfam" id="PF00512">
    <property type="entry name" value="HisKA"/>
    <property type="match status" value="1"/>
</dbReference>
<dbReference type="InterPro" id="IPR004358">
    <property type="entry name" value="Sig_transdc_His_kin-like_C"/>
</dbReference>
<feature type="transmembrane region" description="Helical" evidence="7">
    <location>
        <begin position="90"/>
        <end position="107"/>
    </location>
</feature>
<proteinExistence type="predicted"/>
<gene>
    <name evidence="9" type="ORF">SAMN05661096_00815</name>
</gene>